<reference evidence="1 2" key="1">
    <citation type="submission" date="2018-03" db="EMBL/GenBank/DDBJ databases">
        <title>Genomic Encyclopedia of Archaeal and Bacterial Type Strains, Phase II (KMG-II): from individual species to whole genera.</title>
        <authorList>
            <person name="Goeker M."/>
        </authorList>
    </citation>
    <scope>NUCLEOTIDE SEQUENCE [LARGE SCALE GENOMIC DNA]</scope>
    <source>
        <strain evidence="1 2">DSM 100673</strain>
    </source>
</reference>
<dbReference type="InterPro" id="IPR027417">
    <property type="entry name" value="P-loop_NTPase"/>
</dbReference>
<evidence type="ECO:0000313" key="1">
    <source>
        <dbReference type="EMBL" id="PSL21214.1"/>
    </source>
</evidence>
<evidence type="ECO:0000313" key="2">
    <source>
        <dbReference type="Proteomes" id="UP000240418"/>
    </source>
</evidence>
<name>A0A2P8FHI2_9RHOB</name>
<dbReference type="SUPFAM" id="SSF52540">
    <property type="entry name" value="P-loop containing nucleoside triphosphate hydrolases"/>
    <property type="match status" value="1"/>
</dbReference>
<accession>A0A2P8FHI2</accession>
<dbReference type="RefSeq" id="WP_106607402.1">
    <property type="nucleotide sequence ID" value="NZ_PYGJ01000002.1"/>
</dbReference>
<protein>
    <recommendedName>
        <fullName evidence="3">Sulfotransferase family protein</fullName>
    </recommendedName>
</protein>
<dbReference type="EMBL" id="PYGJ01000002">
    <property type="protein sequence ID" value="PSL21214.1"/>
    <property type="molecule type" value="Genomic_DNA"/>
</dbReference>
<dbReference type="Proteomes" id="UP000240418">
    <property type="component" value="Unassembled WGS sequence"/>
</dbReference>
<sequence>MDNTYPLRAALFHDATPVLPRPGFAFRRTGRKIIFIGFNKTATSSLAMLMMASGILTIHSSGNGKLFGRPEAEQATIPHATRHIKANLDAQRPPLHGLEGYDVFIDLTVGPHDLNLRFAEFHAAYPDALFILNTRSVQGWLASRRAHKKLVQITAKYLVLRPWQVLEKWRNDFATHHANARTYFARNAPDQFFEWPVSAPPEQLATFFARHDIPLAPSLYFHIRETGGLFLPPPLKAIAHPTEIPILPSNQP</sequence>
<dbReference type="AlphaFoldDB" id="A0A2P8FHI2"/>
<proteinExistence type="predicted"/>
<dbReference type="Pfam" id="PF17784">
    <property type="entry name" value="Sulfotransfer_4"/>
    <property type="match status" value="1"/>
</dbReference>
<organism evidence="1 2">
    <name type="scientific">Shimia abyssi</name>
    <dbReference type="NCBI Taxonomy" id="1662395"/>
    <lineage>
        <taxon>Bacteria</taxon>
        <taxon>Pseudomonadati</taxon>
        <taxon>Pseudomonadota</taxon>
        <taxon>Alphaproteobacteria</taxon>
        <taxon>Rhodobacterales</taxon>
        <taxon>Roseobacteraceae</taxon>
    </lineage>
</organism>
<gene>
    <name evidence="1" type="ORF">CLV88_102334</name>
</gene>
<keyword evidence="2" id="KW-1185">Reference proteome</keyword>
<evidence type="ECO:0008006" key="3">
    <source>
        <dbReference type="Google" id="ProtNLM"/>
    </source>
</evidence>
<comment type="caution">
    <text evidence="1">The sequence shown here is derived from an EMBL/GenBank/DDBJ whole genome shotgun (WGS) entry which is preliminary data.</text>
</comment>
<dbReference type="InterPro" id="IPR040632">
    <property type="entry name" value="Sulfotransfer_4"/>
</dbReference>
<dbReference type="Gene3D" id="3.40.50.300">
    <property type="entry name" value="P-loop containing nucleotide triphosphate hydrolases"/>
    <property type="match status" value="1"/>
</dbReference>